<evidence type="ECO:0000259" key="1">
    <source>
        <dbReference type="PROSITE" id="PS50011"/>
    </source>
</evidence>
<dbReference type="PROSITE" id="PS00108">
    <property type="entry name" value="PROTEIN_KINASE_ST"/>
    <property type="match status" value="1"/>
</dbReference>
<reference evidence="2" key="1">
    <citation type="submission" date="2021-06" db="EMBL/GenBank/DDBJ databases">
        <authorList>
            <person name="Kallberg Y."/>
            <person name="Tangrot J."/>
            <person name="Rosling A."/>
        </authorList>
    </citation>
    <scope>NUCLEOTIDE SEQUENCE</scope>
    <source>
        <strain evidence="2">IA702</strain>
    </source>
</reference>
<comment type="caution">
    <text evidence="2">The sequence shown here is derived from an EMBL/GenBank/DDBJ whole genome shotgun (WGS) entry which is preliminary data.</text>
</comment>
<dbReference type="GO" id="GO:0004672">
    <property type="term" value="F:protein kinase activity"/>
    <property type="evidence" value="ECO:0007669"/>
    <property type="project" value="InterPro"/>
</dbReference>
<dbReference type="EMBL" id="CAJVPJ010004037">
    <property type="protein sequence ID" value="CAG8647665.1"/>
    <property type="molecule type" value="Genomic_DNA"/>
</dbReference>
<evidence type="ECO:0000313" key="2">
    <source>
        <dbReference type="EMBL" id="CAG8647665.1"/>
    </source>
</evidence>
<dbReference type="InterPro" id="IPR000719">
    <property type="entry name" value="Prot_kinase_dom"/>
</dbReference>
<protein>
    <submittedName>
        <fullName evidence="2">213_t:CDS:1</fullName>
    </submittedName>
</protein>
<dbReference type="OrthoDB" id="2416192at2759"/>
<dbReference type="InterPro" id="IPR011009">
    <property type="entry name" value="Kinase-like_dom_sf"/>
</dbReference>
<gene>
    <name evidence="2" type="ORF">POCULU_LOCUS9774</name>
</gene>
<feature type="non-terminal residue" evidence="2">
    <location>
        <position position="464"/>
    </location>
</feature>
<dbReference type="InterPro" id="IPR008271">
    <property type="entry name" value="Ser/Thr_kinase_AS"/>
</dbReference>
<dbReference type="GO" id="GO:0005524">
    <property type="term" value="F:ATP binding"/>
    <property type="evidence" value="ECO:0007669"/>
    <property type="project" value="InterPro"/>
</dbReference>
<feature type="domain" description="Protein kinase" evidence="1">
    <location>
        <begin position="195"/>
        <end position="464"/>
    </location>
</feature>
<organism evidence="2 3">
    <name type="scientific">Paraglomus occultum</name>
    <dbReference type="NCBI Taxonomy" id="144539"/>
    <lineage>
        <taxon>Eukaryota</taxon>
        <taxon>Fungi</taxon>
        <taxon>Fungi incertae sedis</taxon>
        <taxon>Mucoromycota</taxon>
        <taxon>Glomeromycotina</taxon>
        <taxon>Glomeromycetes</taxon>
        <taxon>Paraglomerales</taxon>
        <taxon>Paraglomeraceae</taxon>
        <taxon>Paraglomus</taxon>
    </lineage>
</organism>
<accession>A0A9N9H022</accession>
<evidence type="ECO:0000313" key="3">
    <source>
        <dbReference type="Proteomes" id="UP000789572"/>
    </source>
</evidence>
<name>A0A9N9H022_9GLOM</name>
<dbReference type="SUPFAM" id="SSF56112">
    <property type="entry name" value="Protein kinase-like (PK-like)"/>
    <property type="match status" value="1"/>
</dbReference>
<dbReference type="AlphaFoldDB" id="A0A9N9H022"/>
<dbReference type="Pfam" id="PF00069">
    <property type="entry name" value="Pkinase"/>
    <property type="match status" value="1"/>
</dbReference>
<dbReference type="Gene3D" id="1.10.510.10">
    <property type="entry name" value="Transferase(Phosphotransferase) domain 1"/>
    <property type="match status" value="1"/>
</dbReference>
<proteinExistence type="predicted"/>
<keyword evidence="3" id="KW-1185">Reference proteome</keyword>
<dbReference type="PROSITE" id="PS50011">
    <property type="entry name" value="PROTEIN_KINASE_DOM"/>
    <property type="match status" value="1"/>
</dbReference>
<dbReference type="Proteomes" id="UP000789572">
    <property type="component" value="Unassembled WGS sequence"/>
</dbReference>
<sequence>EERPSKRVRSDVDIDPLMTAVVPAPSSFSDPKVWKGHQSESPLLLNHRPSTANGVPIMLSHPIFSKFQELYNNCEVNQEECDFVLNLTSVMSDPFKDEDNRRDKFVEIVEQYFLRTCDRTFFGKTHTDECITMRKGLLRIPLAILEVKPELGIGSGCPYVQATAYYGRYIVGGLSEAHKNDHEQLRYSSCCPAFLIYLTGPYVGIAGAVYSGRASFDPLSPVIPLLFLNHYPESMLLAARVFRALKICLSELETYYENLKFISKNDNIPQQAAFPYIQEFDFNDVTIHFSYLKRIANKLTYVVEVSNEYESVTKGKLLVKFTRQYGLETHQYCSNNGIAPKLFGCQNIPGGWKMVIMEYLDGYSRLCDLDRQMKEEVQMSVMEAVQVMHSENYVHGDLKSVNIIISEGNVKLLDFDWSGKEGMITYPHFINRISIKSWHSEVCAGALIRKTHDLHSLDHIFKNE</sequence>